<dbReference type="Pfam" id="PF08352">
    <property type="entry name" value="oligo_HPY"/>
    <property type="match status" value="1"/>
</dbReference>
<dbReference type="InterPro" id="IPR050388">
    <property type="entry name" value="ABC_Ni/Peptide_Import"/>
</dbReference>
<evidence type="ECO:0000259" key="10">
    <source>
        <dbReference type="PROSITE" id="PS50893"/>
    </source>
</evidence>
<sequence>MSENLLCVQNLTLSIENDENSYNVVNDVSFKINKGEIVGLVGESGCGKSTTALAVADLLPEHVKIVNGSIRFKDKNILSLSDDDARKIKGKEISMIFQQPLTALNPTVKIGRQISETLKLHCDKNKKEIKEITISLMRKVGLKSPEKVYNLYPFELSGGMRQRVMIAMAVICHPNLIIADEPTTALDLSIQKQVIKMLKDFRNEYNMSILFISHDLSIIKNICDRIMVMYCGEIVECGRSDEIFNNPMHEYTKALISCIPTFENRGKHLCGLKGNVPHRYDNTTKCVFASRCQCAGDICKSNSPNIISVSESHYYRCLKKGGDSKNE</sequence>
<dbReference type="FunFam" id="3.40.50.300:FF:000016">
    <property type="entry name" value="Oligopeptide ABC transporter ATP-binding component"/>
    <property type="match status" value="1"/>
</dbReference>
<dbReference type="PROSITE" id="PS00211">
    <property type="entry name" value="ABC_TRANSPORTER_1"/>
    <property type="match status" value="1"/>
</dbReference>
<reference evidence="11 12" key="1">
    <citation type="submission" date="2019-08" db="EMBL/GenBank/DDBJ databases">
        <title>In-depth cultivation of the pig gut microbiome towards novel bacterial diversity and tailored functional studies.</title>
        <authorList>
            <person name="Wylensek D."/>
            <person name="Hitch T.C.A."/>
            <person name="Clavel T."/>
        </authorList>
    </citation>
    <scope>NUCLEOTIDE SEQUENCE [LARGE SCALE GENOMIC DNA]</scope>
    <source>
        <strain evidence="11 12">WCA-383-APC-5B</strain>
    </source>
</reference>
<feature type="domain" description="ABC transporter" evidence="10">
    <location>
        <begin position="6"/>
        <end position="256"/>
    </location>
</feature>
<evidence type="ECO:0000256" key="2">
    <source>
        <dbReference type="ARBA" id="ARBA00005417"/>
    </source>
</evidence>
<dbReference type="AlphaFoldDB" id="A0A7X2MW96"/>
<keyword evidence="6" id="KW-0547">Nucleotide-binding</keyword>
<comment type="caution">
    <text evidence="11">The sequence shown here is derived from an EMBL/GenBank/DDBJ whole genome shotgun (WGS) entry which is preliminary data.</text>
</comment>
<keyword evidence="4" id="KW-1003">Cell membrane</keyword>
<evidence type="ECO:0000256" key="1">
    <source>
        <dbReference type="ARBA" id="ARBA00004202"/>
    </source>
</evidence>
<evidence type="ECO:0000256" key="5">
    <source>
        <dbReference type="ARBA" id="ARBA00022519"/>
    </source>
</evidence>
<dbReference type="RefSeq" id="WP_154530099.1">
    <property type="nucleotide sequence ID" value="NZ_VULX01000001.1"/>
</dbReference>
<dbReference type="EMBL" id="VULX01000001">
    <property type="protein sequence ID" value="MSR90232.1"/>
    <property type="molecule type" value="Genomic_DNA"/>
</dbReference>
<dbReference type="InterPro" id="IPR003593">
    <property type="entry name" value="AAA+_ATPase"/>
</dbReference>
<evidence type="ECO:0000256" key="7">
    <source>
        <dbReference type="ARBA" id="ARBA00022840"/>
    </source>
</evidence>
<keyword evidence="12" id="KW-1185">Reference proteome</keyword>
<dbReference type="SMART" id="SM00382">
    <property type="entry name" value="AAA"/>
    <property type="match status" value="1"/>
</dbReference>
<comment type="similarity">
    <text evidence="2">Belongs to the ABC transporter superfamily.</text>
</comment>
<name>A0A7X2MW96_9CLOT</name>
<dbReference type="GO" id="GO:0005886">
    <property type="term" value="C:plasma membrane"/>
    <property type="evidence" value="ECO:0007669"/>
    <property type="project" value="UniProtKB-SubCell"/>
</dbReference>
<keyword evidence="8" id="KW-1278">Translocase</keyword>
<evidence type="ECO:0000313" key="12">
    <source>
        <dbReference type="Proteomes" id="UP000460287"/>
    </source>
</evidence>
<evidence type="ECO:0000313" key="11">
    <source>
        <dbReference type="EMBL" id="MSR90232.1"/>
    </source>
</evidence>
<organism evidence="11 12">
    <name type="scientific">Inconstantimicrobium porci</name>
    <dbReference type="NCBI Taxonomy" id="2652291"/>
    <lineage>
        <taxon>Bacteria</taxon>
        <taxon>Bacillati</taxon>
        <taxon>Bacillota</taxon>
        <taxon>Clostridia</taxon>
        <taxon>Eubacteriales</taxon>
        <taxon>Clostridiaceae</taxon>
        <taxon>Inconstantimicrobium</taxon>
    </lineage>
</organism>
<proteinExistence type="inferred from homology"/>
<protein>
    <submittedName>
        <fullName evidence="11">ABC transporter ATP-binding protein</fullName>
    </submittedName>
</protein>
<evidence type="ECO:0000256" key="3">
    <source>
        <dbReference type="ARBA" id="ARBA00022448"/>
    </source>
</evidence>
<gene>
    <name evidence="11" type="ORF">FYJ33_02065</name>
</gene>
<evidence type="ECO:0000256" key="8">
    <source>
        <dbReference type="ARBA" id="ARBA00022967"/>
    </source>
</evidence>
<dbReference type="Pfam" id="PF00005">
    <property type="entry name" value="ABC_tran"/>
    <property type="match status" value="1"/>
</dbReference>
<dbReference type="PANTHER" id="PTHR43297">
    <property type="entry name" value="OLIGOPEPTIDE TRANSPORT ATP-BINDING PROTEIN APPD"/>
    <property type="match status" value="1"/>
</dbReference>
<keyword evidence="9" id="KW-0472">Membrane</keyword>
<dbReference type="InterPro" id="IPR003439">
    <property type="entry name" value="ABC_transporter-like_ATP-bd"/>
</dbReference>
<dbReference type="InterPro" id="IPR027417">
    <property type="entry name" value="P-loop_NTPase"/>
</dbReference>
<dbReference type="GO" id="GO:0016887">
    <property type="term" value="F:ATP hydrolysis activity"/>
    <property type="evidence" value="ECO:0007669"/>
    <property type="project" value="InterPro"/>
</dbReference>
<dbReference type="GO" id="GO:0015833">
    <property type="term" value="P:peptide transport"/>
    <property type="evidence" value="ECO:0007669"/>
    <property type="project" value="InterPro"/>
</dbReference>
<dbReference type="Proteomes" id="UP000460287">
    <property type="component" value="Unassembled WGS sequence"/>
</dbReference>
<dbReference type="GO" id="GO:0005524">
    <property type="term" value="F:ATP binding"/>
    <property type="evidence" value="ECO:0007669"/>
    <property type="project" value="UniProtKB-KW"/>
</dbReference>
<dbReference type="PROSITE" id="PS50893">
    <property type="entry name" value="ABC_TRANSPORTER_2"/>
    <property type="match status" value="1"/>
</dbReference>
<evidence type="ECO:0000256" key="9">
    <source>
        <dbReference type="ARBA" id="ARBA00023136"/>
    </source>
</evidence>
<dbReference type="PANTHER" id="PTHR43297:SF14">
    <property type="entry name" value="ATPASE AAA-TYPE CORE DOMAIN-CONTAINING PROTEIN"/>
    <property type="match status" value="1"/>
</dbReference>
<evidence type="ECO:0000256" key="4">
    <source>
        <dbReference type="ARBA" id="ARBA00022475"/>
    </source>
</evidence>
<keyword evidence="3" id="KW-0813">Transport</keyword>
<dbReference type="CDD" id="cd03257">
    <property type="entry name" value="ABC_NikE_OppD_transporters"/>
    <property type="match status" value="1"/>
</dbReference>
<dbReference type="SUPFAM" id="SSF52540">
    <property type="entry name" value="P-loop containing nucleoside triphosphate hydrolases"/>
    <property type="match status" value="1"/>
</dbReference>
<accession>A0A7X2MW96</accession>
<dbReference type="InterPro" id="IPR017871">
    <property type="entry name" value="ABC_transporter-like_CS"/>
</dbReference>
<dbReference type="NCBIfam" id="TIGR01727">
    <property type="entry name" value="oligo_HPY"/>
    <property type="match status" value="1"/>
</dbReference>
<comment type="subcellular location">
    <subcellularLocation>
        <location evidence="1">Cell membrane</location>
        <topology evidence="1">Peripheral membrane protein</topology>
    </subcellularLocation>
</comment>
<keyword evidence="5" id="KW-0997">Cell inner membrane</keyword>
<keyword evidence="7 11" id="KW-0067">ATP-binding</keyword>
<dbReference type="InterPro" id="IPR013563">
    <property type="entry name" value="Oligopep_ABC_C"/>
</dbReference>
<dbReference type="Gene3D" id="3.40.50.300">
    <property type="entry name" value="P-loop containing nucleotide triphosphate hydrolases"/>
    <property type="match status" value="1"/>
</dbReference>
<evidence type="ECO:0000256" key="6">
    <source>
        <dbReference type="ARBA" id="ARBA00022741"/>
    </source>
</evidence>